<name>A0A0G0H270_9BACT</name>
<accession>A0A0G0H270</accession>
<evidence type="ECO:0000313" key="2">
    <source>
        <dbReference type="Proteomes" id="UP000034591"/>
    </source>
</evidence>
<proteinExistence type="predicted"/>
<protein>
    <submittedName>
        <fullName evidence="1">Uncharacterized protein</fullName>
    </submittedName>
</protein>
<gene>
    <name evidence="1" type="ORF">US53_C0020G0011</name>
</gene>
<dbReference type="EMBL" id="LBTI01000020">
    <property type="protein sequence ID" value="KKQ37358.1"/>
    <property type="molecule type" value="Genomic_DNA"/>
</dbReference>
<organism evidence="1 2">
    <name type="scientific">Candidatus Woesebacteria bacterium GW2011_GWA1_37_7</name>
    <dbReference type="NCBI Taxonomy" id="1618545"/>
    <lineage>
        <taxon>Bacteria</taxon>
        <taxon>Candidatus Woeseibacteriota</taxon>
    </lineage>
</organism>
<reference evidence="1 2" key="1">
    <citation type="journal article" date="2015" name="Nature">
        <title>rRNA introns, odd ribosomes, and small enigmatic genomes across a large radiation of phyla.</title>
        <authorList>
            <person name="Brown C.T."/>
            <person name="Hug L.A."/>
            <person name="Thomas B.C."/>
            <person name="Sharon I."/>
            <person name="Castelle C.J."/>
            <person name="Singh A."/>
            <person name="Wilkins M.J."/>
            <person name="Williams K.H."/>
            <person name="Banfield J.F."/>
        </authorList>
    </citation>
    <scope>NUCLEOTIDE SEQUENCE [LARGE SCALE GENOMIC DNA]</scope>
</reference>
<dbReference type="AlphaFoldDB" id="A0A0G0H270"/>
<sequence length="105" mass="12811">MTKYKDYFEKMLRENKDSFDTFRKVHMDYSLDQQKFQALFNEEGGKIQKILREYENRLCANTERGIYNRYSTNLSEKFQNEVRKHFPLIDRIGIVIEKFSLKKLL</sequence>
<dbReference type="Proteomes" id="UP000034591">
    <property type="component" value="Unassembled WGS sequence"/>
</dbReference>
<comment type="caution">
    <text evidence="1">The sequence shown here is derived from an EMBL/GenBank/DDBJ whole genome shotgun (WGS) entry which is preliminary data.</text>
</comment>
<evidence type="ECO:0000313" key="1">
    <source>
        <dbReference type="EMBL" id="KKQ37358.1"/>
    </source>
</evidence>